<evidence type="ECO:0000313" key="9">
    <source>
        <dbReference type="Proteomes" id="UP001460888"/>
    </source>
</evidence>
<comment type="caution">
    <text evidence="8">The sequence shown here is derived from an EMBL/GenBank/DDBJ whole genome shotgun (WGS) entry which is preliminary data.</text>
</comment>
<evidence type="ECO:0000256" key="3">
    <source>
        <dbReference type="ARBA" id="ARBA00023274"/>
    </source>
</evidence>
<dbReference type="Gene3D" id="3.30.1370.30">
    <property type="match status" value="1"/>
</dbReference>
<comment type="similarity">
    <text evidence="1 6 7">Belongs to the universal ribosomal protein uS8 family.</text>
</comment>
<dbReference type="Proteomes" id="UP001460888">
    <property type="component" value="Unassembled WGS sequence"/>
</dbReference>
<dbReference type="Gene3D" id="3.30.1490.10">
    <property type="match status" value="1"/>
</dbReference>
<reference evidence="8 9" key="1">
    <citation type="submission" date="2013-03" db="EMBL/GenBank/DDBJ databases">
        <title>Salinisphaera dokdonensis CL-ES53 Genome Sequencing.</title>
        <authorList>
            <person name="Li C."/>
            <person name="Lai Q."/>
            <person name="Shao Z."/>
        </authorList>
    </citation>
    <scope>NUCLEOTIDE SEQUENCE [LARGE SCALE GENOMIC DNA]</scope>
    <source>
        <strain evidence="8 9">CL-ES53</strain>
    </source>
</reference>
<dbReference type="PANTHER" id="PTHR11758">
    <property type="entry name" value="40S RIBOSOMAL PROTEIN S15A"/>
    <property type="match status" value="1"/>
</dbReference>
<organism evidence="8 9">
    <name type="scientific">Salinisphaera dokdonensis CL-ES53</name>
    <dbReference type="NCBI Taxonomy" id="1304272"/>
    <lineage>
        <taxon>Bacteria</taxon>
        <taxon>Pseudomonadati</taxon>
        <taxon>Pseudomonadota</taxon>
        <taxon>Gammaproteobacteria</taxon>
        <taxon>Salinisphaerales</taxon>
        <taxon>Salinisphaeraceae</taxon>
        <taxon>Salinisphaera</taxon>
    </lineage>
</organism>
<name>A0ABV2AY25_9GAMM</name>
<dbReference type="InterPro" id="IPR035987">
    <property type="entry name" value="Ribosomal_uS8_sf"/>
</dbReference>
<evidence type="ECO:0000256" key="2">
    <source>
        <dbReference type="ARBA" id="ARBA00022980"/>
    </source>
</evidence>
<evidence type="ECO:0000256" key="7">
    <source>
        <dbReference type="RuleBase" id="RU003660"/>
    </source>
</evidence>
<comment type="subunit">
    <text evidence="5 6">Part of the 30S ribosomal subunit. Contacts proteins S5 and S12.</text>
</comment>
<evidence type="ECO:0000256" key="5">
    <source>
        <dbReference type="ARBA" id="ARBA00046740"/>
    </source>
</evidence>
<proteinExistence type="inferred from homology"/>
<protein>
    <recommendedName>
        <fullName evidence="4 6">Small ribosomal subunit protein uS8</fullName>
    </recommendedName>
</protein>
<accession>A0ABV2AY25</accession>
<evidence type="ECO:0000256" key="4">
    <source>
        <dbReference type="ARBA" id="ARBA00035258"/>
    </source>
</evidence>
<keyword evidence="6" id="KW-0694">RNA-binding</keyword>
<keyword evidence="6" id="KW-0699">rRNA-binding</keyword>
<keyword evidence="2 6" id="KW-0689">Ribosomal protein</keyword>
<comment type="function">
    <text evidence="6">One of the primary rRNA binding proteins, it binds directly to 16S rRNA central domain where it helps coordinate assembly of the platform of the 30S subunit.</text>
</comment>
<dbReference type="RefSeq" id="WP_353109687.1">
    <property type="nucleotide sequence ID" value="NZ_APND01000001.1"/>
</dbReference>
<evidence type="ECO:0000256" key="1">
    <source>
        <dbReference type="ARBA" id="ARBA00006471"/>
    </source>
</evidence>
<evidence type="ECO:0000256" key="6">
    <source>
        <dbReference type="HAMAP-Rule" id="MF_01302"/>
    </source>
</evidence>
<dbReference type="EMBL" id="APND01000001">
    <property type="protein sequence ID" value="MES1928550.1"/>
    <property type="molecule type" value="Genomic_DNA"/>
</dbReference>
<evidence type="ECO:0000313" key="8">
    <source>
        <dbReference type="EMBL" id="MES1928550.1"/>
    </source>
</evidence>
<dbReference type="InterPro" id="IPR047863">
    <property type="entry name" value="Ribosomal_uS8_CS"/>
</dbReference>
<dbReference type="Pfam" id="PF00410">
    <property type="entry name" value="Ribosomal_S8"/>
    <property type="match status" value="1"/>
</dbReference>
<keyword evidence="9" id="KW-1185">Reference proteome</keyword>
<dbReference type="NCBIfam" id="NF001109">
    <property type="entry name" value="PRK00136.1"/>
    <property type="match status" value="1"/>
</dbReference>
<dbReference type="GO" id="GO:0005840">
    <property type="term" value="C:ribosome"/>
    <property type="evidence" value="ECO:0007669"/>
    <property type="project" value="UniProtKB-KW"/>
</dbReference>
<dbReference type="InterPro" id="IPR000630">
    <property type="entry name" value="Ribosomal_uS8"/>
</dbReference>
<keyword evidence="3 6" id="KW-0687">Ribonucleoprotein</keyword>
<dbReference type="PROSITE" id="PS00053">
    <property type="entry name" value="RIBOSOMAL_S8"/>
    <property type="match status" value="1"/>
</dbReference>
<gene>
    <name evidence="6 8" type="primary">rpsH</name>
    <name evidence="8" type="ORF">SADO_04805</name>
</gene>
<dbReference type="SUPFAM" id="SSF56047">
    <property type="entry name" value="Ribosomal protein S8"/>
    <property type="match status" value="1"/>
</dbReference>
<sequence length="131" mass="14083">MSMTDPIADMLTRIRNGQSADKESVEMPSSKLKLAIAGVLESEGYITGFETSELDGKPRLRVQLKYFQGHGVIENIERVSKPGLRIYRGSKDVPAVVGGLGISIVSTSQGVMTDRAAREAGHGGEILCYVS</sequence>
<dbReference type="HAMAP" id="MF_01302_B">
    <property type="entry name" value="Ribosomal_uS8_B"/>
    <property type="match status" value="1"/>
</dbReference>